<accession>A0A0F4YN87</accession>
<dbReference type="GO" id="GO:0071949">
    <property type="term" value="F:FAD binding"/>
    <property type="evidence" value="ECO:0007669"/>
    <property type="project" value="InterPro"/>
</dbReference>
<dbReference type="PROSITE" id="PS51746">
    <property type="entry name" value="PPM_2"/>
    <property type="match status" value="1"/>
</dbReference>
<keyword evidence="2" id="KW-0285">Flavoprotein</keyword>
<dbReference type="SUPFAM" id="SSF51905">
    <property type="entry name" value="FAD/NAD(P)-binding domain"/>
    <property type="match status" value="1"/>
</dbReference>
<feature type="domain" description="PPM-type phosphatase" evidence="11">
    <location>
        <begin position="639"/>
        <end position="1024"/>
    </location>
</feature>
<evidence type="ECO:0000256" key="1">
    <source>
        <dbReference type="ARBA" id="ARBA00001974"/>
    </source>
</evidence>
<evidence type="ECO:0000256" key="10">
    <source>
        <dbReference type="SAM" id="MobiDB-lite"/>
    </source>
</evidence>
<evidence type="ECO:0000256" key="5">
    <source>
        <dbReference type="ARBA" id="ARBA00022827"/>
    </source>
</evidence>
<keyword evidence="8" id="KW-0503">Monooxygenase</keyword>
<dbReference type="PANTHER" id="PTHR47178">
    <property type="entry name" value="MONOOXYGENASE, FAD-BINDING"/>
    <property type="match status" value="1"/>
</dbReference>
<dbReference type="PANTHER" id="PTHR47178:SF5">
    <property type="entry name" value="FAD-BINDING DOMAIN-CONTAINING PROTEIN"/>
    <property type="match status" value="1"/>
</dbReference>
<dbReference type="Gene3D" id="3.60.40.10">
    <property type="entry name" value="PPM-type phosphatase domain"/>
    <property type="match status" value="1"/>
</dbReference>
<dbReference type="GeneID" id="25318621"/>
<sequence>MSVPHVGHVLIIGAGLGGLALAQGLKRHGVSFSVFERDPSPDARAQGYRIKIFPNSVPDLQYLLTPELWHGFETTCAETVMGESTLNALDASYIASRTLRGPVPYTVDRGLLRKVLLKGLEGDISWGKTFQRYEIQGDSVTAYFSDGSSATGSLLVGADGSRSLVRKQYLPEYRVLDTEGCCLYGKTPLTPELQERISPKLLKWLTLCRDTAPIIQEIIFDNELPVTMFVEKMHFPHKNVRPDLPDDYVYWSMLVPSRLLGPTEEMLAQTLEQPPHELSLMLTSEWDPSIRCLAELQDPSQAAALRIVTTVPDLPRWEPTARVTLLGDSIHVMSPAGGVGAATALQDATTLTKILAKDGLSAASIGEYENQMRDYEPRLLYRLLPDSGHKLNLTRQYTYLPKLRANRVSDRDTLRGRVFFFSGGRSATSSPSLVAGPNARALCCCLRPPPLCDLKDLPNRLRLTSFPLSGPANVCTLMVPTPASRLTVQAWTLADSYSFIASFARQHGNDALARNRSGQSNRRYFHDYFVTHLPSSSLHPDSRGPTGSFHKLPRSASTPHTGTTRQSPASIQTPAGVSRETTVVRIPLRSAKHHFGASISRGSRHSNEDTFQAGVIELPAFAKRAPLSLTIRRGTGTETPSVPSPSEGRGADSASGDPQVFYFGVFDGHGGSECSDFLRDHLHEYIQDAATKFELQSSLRRPSTAGTSKQEKNGHMGFHHAGLPIVQAANRQKIGELERKLVQDWKSLVGGYFKRFKPAHFQFFGTEEQPEGHGPSSSVDAGQKVPISGVTMEEVLEYAFLQADFDFVSAQAAKNEDDPVQADQPLNRNDILDSPSQSRSMLIGGPKRFHGGSTCSLAMISTPTPTPFWHPSAPSSLLVSHVGDTRILLCHTATGAAIPLTSNHHPSSPTEASRLRRYAATFVTDSFGEERMSGLANTRAFGDIHSKRIGVSAEPELRRVEMGPAEYSFLVLMSDGVSGVLPDQEIADIIKEARTPDQGARDVVSFATEVSKDADNATCLVVRLGGWERRLEGGLGIMSHTSPCKEFEARMEGFVLILLAADTLAGDACGLVPLLRAGRGPTIARSWLALFYSAPGVPPSPFNYEVVAASLAEKELTDSEVDSNDISAL</sequence>
<keyword evidence="3" id="KW-0479">Metal-binding</keyword>
<dbReference type="STRING" id="1408163.A0A0F4YN87"/>
<dbReference type="SUPFAM" id="SSF81606">
    <property type="entry name" value="PP2C-like"/>
    <property type="match status" value="1"/>
</dbReference>
<evidence type="ECO:0000259" key="11">
    <source>
        <dbReference type="PROSITE" id="PS51746"/>
    </source>
</evidence>
<dbReference type="GO" id="GO:0004721">
    <property type="term" value="F:phosphoprotein phosphatase activity"/>
    <property type="evidence" value="ECO:0007669"/>
    <property type="project" value="UniProtKB-KW"/>
</dbReference>
<keyword evidence="4 9" id="KW-0378">Hydrolase</keyword>
<reference evidence="12 13" key="1">
    <citation type="submission" date="2015-04" db="EMBL/GenBank/DDBJ databases">
        <authorList>
            <person name="Heijne W.H."/>
            <person name="Fedorova N.D."/>
            <person name="Nierman W.C."/>
            <person name="Vollebregt A.W."/>
            <person name="Zhao Z."/>
            <person name="Wu L."/>
            <person name="Kumar M."/>
            <person name="Stam H."/>
            <person name="van den Berg M.A."/>
            <person name="Pel H.J."/>
        </authorList>
    </citation>
    <scope>NUCLEOTIDE SEQUENCE [LARGE SCALE GENOMIC DNA]</scope>
    <source>
        <strain evidence="12 13">CBS 393.64</strain>
    </source>
</reference>
<dbReference type="SMART" id="SM00332">
    <property type="entry name" value="PP2Cc"/>
    <property type="match status" value="1"/>
</dbReference>
<dbReference type="PROSITE" id="PS01032">
    <property type="entry name" value="PPM_1"/>
    <property type="match status" value="1"/>
</dbReference>
<proteinExistence type="inferred from homology"/>
<organism evidence="12 13">
    <name type="scientific">Rasamsonia emersonii (strain ATCC 16479 / CBS 393.64 / IMI 116815)</name>
    <dbReference type="NCBI Taxonomy" id="1408163"/>
    <lineage>
        <taxon>Eukaryota</taxon>
        <taxon>Fungi</taxon>
        <taxon>Dikarya</taxon>
        <taxon>Ascomycota</taxon>
        <taxon>Pezizomycotina</taxon>
        <taxon>Eurotiomycetes</taxon>
        <taxon>Eurotiomycetidae</taxon>
        <taxon>Eurotiales</taxon>
        <taxon>Trichocomaceae</taxon>
        <taxon>Rasamsonia</taxon>
    </lineage>
</organism>
<dbReference type="OrthoDB" id="416093at2759"/>
<evidence type="ECO:0000256" key="3">
    <source>
        <dbReference type="ARBA" id="ARBA00022723"/>
    </source>
</evidence>
<dbReference type="Pfam" id="PF00481">
    <property type="entry name" value="PP2C"/>
    <property type="match status" value="1"/>
</dbReference>
<feature type="region of interest" description="Disordered" evidence="10">
    <location>
        <begin position="814"/>
        <end position="843"/>
    </location>
</feature>
<dbReference type="PRINTS" id="PR00420">
    <property type="entry name" value="RNGMNOXGNASE"/>
</dbReference>
<dbReference type="FunFam" id="3.60.40.10:FF:000098">
    <property type="entry name" value="Protein phosphatase 2C, putative"/>
    <property type="match status" value="1"/>
</dbReference>
<name>A0A0F4YN87_RASE3</name>
<dbReference type="EMBL" id="LASV01000328">
    <property type="protein sequence ID" value="KKA19689.1"/>
    <property type="molecule type" value="Genomic_DNA"/>
</dbReference>
<dbReference type="InterPro" id="IPR001932">
    <property type="entry name" value="PPM-type_phosphatase-like_dom"/>
</dbReference>
<evidence type="ECO:0000256" key="9">
    <source>
        <dbReference type="RuleBase" id="RU003465"/>
    </source>
</evidence>
<evidence type="ECO:0000256" key="6">
    <source>
        <dbReference type="ARBA" id="ARBA00022912"/>
    </source>
</evidence>
<dbReference type="InterPro" id="IPR036188">
    <property type="entry name" value="FAD/NAD-bd_sf"/>
</dbReference>
<keyword evidence="13" id="KW-1185">Reference proteome</keyword>
<dbReference type="RefSeq" id="XP_013326301.1">
    <property type="nucleotide sequence ID" value="XM_013470847.1"/>
</dbReference>
<keyword evidence="5" id="KW-0274">FAD</keyword>
<evidence type="ECO:0000256" key="4">
    <source>
        <dbReference type="ARBA" id="ARBA00022801"/>
    </source>
</evidence>
<evidence type="ECO:0000313" key="13">
    <source>
        <dbReference type="Proteomes" id="UP000053958"/>
    </source>
</evidence>
<comment type="cofactor">
    <cofactor evidence="1">
        <name>FAD</name>
        <dbReference type="ChEBI" id="CHEBI:57692"/>
    </cofactor>
</comment>
<keyword evidence="6 9" id="KW-0904">Protein phosphatase</keyword>
<dbReference type="InterPro" id="IPR002938">
    <property type="entry name" value="FAD-bd"/>
</dbReference>
<dbReference type="Gene3D" id="3.50.50.60">
    <property type="entry name" value="FAD/NAD(P)-binding domain"/>
    <property type="match status" value="1"/>
</dbReference>
<dbReference type="GO" id="GO:0046872">
    <property type="term" value="F:metal ion binding"/>
    <property type="evidence" value="ECO:0007669"/>
    <property type="project" value="UniProtKB-KW"/>
</dbReference>
<dbReference type="GO" id="GO:0004497">
    <property type="term" value="F:monooxygenase activity"/>
    <property type="evidence" value="ECO:0007669"/>
    <property type="project" value="UniProtKB-KW"/>
</dbReference>
<evidence type="ECO:0000256" key="2">
    <source>
        <dbReference type="ARBA" id="ARBA00022630"/>
    </source>
</evidence>
<dbReference type="CDD" id="cd00143">
    <property type="entry name" value="PP2Cc"/>
    <property type="match status" value="1"/>
</dbReference>
<dbReference type="Pfam" id="PF01494">
    <property type="entry name" value="FAD_binding_3"/>
    <property type="match status" value="2"/>
</dbReference>
<dbReference type="Proteomes" id="UP000053958">
    <property type="component" value="Unassembled WGS sequence"/>
</dbReference>
<feature type="compositionally biased region" description="Polar residues" evidence="10">
    <location>
        <begin position="555"/>
        <end position="579"/>
    </location>
</feature>
<evidence type="ECO:0000256" key="7">
    <source>
        <dbReference type="ARBA" id="ARBA00023002"/>
    </source>
</evidence>
<comment type="similarity">
    <text evidence="9">Belongs to the PP2C family.</text>
</comment>
<comment type="caution">
    <text evidence="12">The sequence shown here is derived from an EMBL/GenBank/DDBJ whole genome shotgun (WGS) entry which is preliminary data.</text>
</comment>
<protein>
    <submittedName>
        <fullName evidence="12">Protein phosphatase 2c</fullName>
    </submittedName>
</protein>
<dbReference type="AlphaFoldDB" id="A0A0F4YN87"/>
<keyword evidence="7" id="KW-0560">Oxidoreductase</keyword>
<dbReference type="InterPro" id="IPR000222">
    <property type="entry name" value="PP2C_BS"/>
</dbReference>
<feature type="region of interest" description="Disordered" evidence="10">
    <location>
        <begin position="536"/>
        <end position="579"/>
    </location>
</feature>
<evidence type="ECO:0000256" key="8">
    <source>
        <dbReference type="ARBA" id="ARBA00023033"/>
    </source>
</evidence>
<gene>
    <name evidence="12" type="ORF">T310_6319</name>
</gene>
<feature type="region of interest" description="Disordered" evidence="10">
    <location>
        <begin position="630"/>
        <end position="654"/>
    </location>
</feature>
<dbReference type="InterPro" id="IPR036457">
    <property type="entry name" value="PPM-type-like_dom_sf"/>
</dbReference>
<evidence type="ECO:0000313" key="12">
    <source>
        <dbReference type="EMBL" id="KKA19689.1"/>
    </source>
</evidence>